<dbReference type="EnsemblPlants" id="KEH42810">
    <property type="protein sequence ID" value="KEH42810"/>
    <property type="gene ID" value="MTR_1g076600"/>
</dbReference>
<organism evidence="3 5">
    <name type="scientific">Medicago truncatula</name>
    <name type="common">Barrel medic</name>
    <name type="synonym">Medicago tribuloides</name>
    <dbReference type="NCBI Taxonomy" id="3880"/>
    <lineage>
        <taxon>Eukaryota</taxon>
        <taxon>Viridiplantae</taxon>
        <taxon>Streptophyta</taxon>
        <taxon>Embryophyta</taxon>
        <taxon>Tracheophyta</taxon>
        <taxon>Spermatophyta</taxon>
        <taxon>Magnoliopsida</taxon>
        <taxon>eudicotyledons</taxon>
        <taxon>Gunneridae</taxon>
        <taxon>Pentapetalae</taxon>
        <taxon>rosids</taxon>
        <taxon>fabids</taxon>
        <taxon>Fabales</taxon>
        <taxon>Fabaceae</taxon>
        <taxon>Papilionoideae</taxon>
        <taxon>50 kb inversion clade</taxon>
        <taxon>NPAAA clade</taxon>
        <taxon>Hologalegina</taxon>
        <taxon>IRL clade</taxon>
        <taxon>Trifolieae</taxon>
        <taxon>Medicago</taxon>
    </lineage>
</organism>
<gene>
    <name evidence="3" type="ordered locus">MTR_1g076600</name>
</gene>
<dbReference type="AlphaFoldDB" id="A0A072VXK3"/>
<dbReference type="PANTHER" id="PTHR47430">
    <property type="entry name" value="GB|AAC33480.1"/>
    <property type="match status" value="1"/>
</dbReference>
<evidence type="ECO:0000313" key="4">
    <source>
        <dbReference type="EnsemblPlants" id="KEH42810"/>
    </source>
</evidence>
<dbReference type="STRING" id="3880.A0A072VXK3"/>
<dbReference type="PANTHER" id="PTHR47430:SF4">
    <property type="entry name" value="GB|AAC33480.1"/>
    <property type="match status" value="1"/>
</dbReference>
<dbReference type="Proteomes" id="UP000002051">
    <property type="component" value="Unassembled WGS sequence"/>
</dbReference>
<dbReference type="HOGENOM" id="CLU_1698116_0_0_1"/>
<feature type="region of interest" description="Disordered" evidence="1">
    <location>
        <begin position="25"/>
        <end position="48"/>
    </location>
</feature>
<feature type="domain" description="Myb-like" evidence="2">
    <location>
        <begin position="62"/>
        <end position="115"/>
    </location>
</feature>
<dbReference type="InterPro" id="IPR001005">
    <property type="entry name" value="SANT/Myb"/>
</dbReference>
<protein>
    <submittedName>
        <fullName evidence="3">Cyclin-D-binding Myb-like transcription factor-like protein</fullName>
    </submittedName>
</protein>
<accession>A0A072VXK3</accession>
<reference evidence="3 5" key="1">
    <citation type="journal article" date="2011" name="Nature">
        <title>The Medicago genome provides insight into the evolution of rhizobial symbioses.</title>
        <authorList>
            <person name="Young N.D."/>
            <person name="Debelle F."/>
            <person name="Oldroyd G.E."/>
            <person name="Geurts R."/>
            <person name="Cannon S.B."/>
            <person name="Udvardi M.K."/>
            <person name="Benedito V.A."/>
            <person name="Mayer K.F."/>
            <person name="Gouzy J."/>
            <person name="Schoof H."/>
            <person name="Van de Peer Y."/>
            <person name="Proost S."/>
            <person name="Cook D.R."/>
            <person name="Meyers B.C."/>
            <person name="Spannagl M."/>
            <person name="Cheung F."/>
            <person name="De Mita S."/>
            <person name="Krishnakumar V."/>
            <person name="Gundlach H."/>
            <person name="Zhou S."/>
            <person name="Mudge J."/>
            <person name="Bharti A.K."/>
            <person name="Murray J.D."/>
            <person name="Naoumkina M.A."/>
            <person name="Rosen B."/>
            <person name="Silverstein K.A."/>
            <person name="Tang H."/>
            <person name="Rombauts S."/>
            <person name="Zhao P.X."/>
            <person name="Zhou P."/>
            <person name="Barbe V."/>
            <person name="Bardou P."/>
            <person name="Bechner M."/>
            <person name="Bellec A."/>
            <person name="Berger A."/>
            <person name="Berges H."/>
            <person name="Bidwell S."/>
            <person name="Bisseling T."/>
            <person name="Choisne N."/>
            <person name="Couloux A."/>
            <person name="Denny R."/>
            <person name="Deshpande S."/>
            <person name="Dai X."/>
            <person name="Doyle J.J."/>
            <person name="Dudez A.M."/>
            <person name="Farmer A.D."/>
            <person name="Fouteau S."/>
            <person name="Franken C."/>
            <person name="Gibelin C."/>
            <person name="Gish J."/>
            <person name="Goldstein S."/>
            <person name="Gonzalez A.J."/>
            <person name="Green P.J."/>
            <person name="Hallab A."/>
            <person name="Hartog M."/>
            <person name="Hua A."/>
            <person name="Humphray S.J."/>
            <person name="Jeong D.H."/>
            <person name="Jing Y."/>
            <person name="Jocker A."/>
            <person name="Kenton S.M."/>
            <person name="Kim D.J."/>
            <person name="Klee K."/>
            <person name="Lai H."/>
            <person name="Lang C."/>
            <person name="Lin S."/>
            <person name="Macmil S.L."/>
            <person name="Magdelenat G."/>
            <person name="Matthews L."/>
            <person name="McCorrison J."/>
            <person name="Monaghan E.L."/>
            <person name="Mun J.H."/>
            <person name="Najar F.Z."/>
            <person name="Nicholson C."/>
            <person name="Noirot C."/>
            <person name="O'Bleness M."/>
            <person name="Paule C.R."/>
            <person name="Poulain J."/>
            <person name="Prion F."/>
            <person name="Qin B."/>
            <person name="Qu C."/>
            <person name="Retzel E.F."/>
            <person name="Riddle C."/>
            <person name="Sallet E."/>
            <person name="Samain S."/>
            <person name="Samson N."/>
            <person name="Sanders I."/>
            <person name="Saurat O."/>
            <person name="Scarpelli C."/>
            <person name="Schiex T."/>
            <person name="Segurens B."/>
            <person name="Severin A.J."/>
            <person name="Sherrier D.J."/>
            <person name="Shi R."/>
            <person name="Sims S."/>
            <person name="Singer S.R."/>
            <person name="Sinharoy S."/>
            <person name="Sterck L."/>
            <person name="Viollet A."/>
            <person name="Wang B.B."/>
            <person name="Wang K."/>
            <person name="Wang M."/>
            <person name="Wang X."/>
            <person name="Warfsmann J."/>
            <person name="Weissenbach J."/>
            <person name="White D.D."/>
            <person name="White J.D."/>
            <person name="Wiley G.B."/>
            <person name="Wincker P."/>
            <person name="Xing Y."/>
            <person name="Yang L."/>
            <person name="Yao Z."/>
            <person name="Ying F."/>
            <person name="Zhai J."/>
            <person name="Zhou L."/>
            <person name="Zuber A."/>
            <person name="Denarie J."/>
            <person name="Dixon R.A."/>
            <person name="May G.D."/>
            <person name="Schwartz D.C."/>
            <person name="Rogers J."/>
            <person name="Quetier F."/>
            <person name="Town C.D."/>
            <person name="Roe B.A."/>
        </authorList>
    </citation>
    <scope>NUCLEOTIDE SEQUENCE [LARGE SCALE GENOMIC DNA]</scope>
    <source>
        <strain evidence="3">A17</strain>
        <strain evidence="4 5">cv. Jemalong A17</strain>
    </source>
</reference>
<evidence type="ECO:0000259" key="2">
    <source>
        <dbReference type="PROSITE" id="PS50090"/>
    </source>
</evidence>
<evidence type="ECO:0000313" key="5">
    <source>
        <dbReference type="Proteomes" id="UP000002051"/>
    </source>
</evidence>
<reference evidence="4" key="3">
    <citation type="submission" date="2015-04" db="UniProtKB">
        <authorList>
            <consortium name="EnsemblPlants"/>
        </authorList>
    </citation>
    <scope>IDENTIFICATION</scope>
    <source>
        <strain evidence="4">cv. Jemalong A17</strain>
    </source>
</reference>
<keyword evidence="5" id="KW-1185">Reference proteome</keyword>
<sequence>MYYKHVMSYIERVYFAVIEEGHKTKMKTPSKKNNRTEDEEGETNGSGPYMSESNKWYEQLTSPMVASGDWCDTDDFRLINALYALDACCMEEVDWDNLLEHRSGDVCWKRWEQMIHHIGEHAAKSFIEQVEVLAKRFCPNLLEDREAFDNKPVIC</sequence>
<dbReference type="PROSITE" id="PS50090">
    <property type="entry name" value="MYB_LIKE"/>
    <property type="match status" value="1"/>
</dbReference>
<reference evidence="3 5" key="2">
    <citation type="journal article" date="2014" name="BMC Genomics">
        <title>An improved genome release (version Mt4.0) for the model legume Medicago truncatula.</title>
        <authorList>
            <person name="Tang H."/>
            <person name="Krishnakumar V."/>
            <person name="Bidwell S."/>
            <person name="Rosen B."/>
            <person name="Chan A."/>
            <person name="Zhou S."/>
            <person name="Gentzbittel L."/>
            <person name="Childs K.L."/>
            <person name="Yandell M."/>
            <person name="Gundlach H."/>
            <person name="Mayer K.F."/>
            <person name="Schwartz D.C."/>
            <person name="Town C.D."/>
        </authorList>
    </citation>
    <scope>GENOME REANNOTATION</scope>
    <source>
        <strain evidence="3">A17</strain>
        <strain evidence="4 5">cv. Jemalong A17</strain>
    </source>
</reference>
<proteinExistence type="predicted"/>
<evidence type="ECO:0000313" key="3">
    <source>
        <dbReference type="EMBL" id="KEH42810.1"/>
    </source>
</evidence>
<name>A0A072VXK3_MEDTR</name>
<evidence type="ECO:0000256" key="1">
    <source>
        <dbReference type="SAM" id="MobiDB-lite"/>
    </source>
</evidence>
<dbReference type="EMBL" id="CM001217">
    <property type="protein sequence ID" value="KEH42810.1"/>
    <property type="molecule type" value="Genomic_DNA"/>
</dbReference>